<evidence type="ECO:0000313" key="5">
    <source>
        <dbReference type="Proteomes" id="UP000016931"/>
    </source>
</evidence>
<dbReference type="GeneID" id="27907431"/>
<feature type="compositionally biased region" description="Polar residues" evidence="1">
    <location>
        <begin position="491"/>
        <end position="509"/>
    </location>
</feature>
<proteinExistence type="predicted"/>
<organism evidence="4 5">
    <name type="scientific">Sphaerulina musiva (strain SO2202)</name>
    <name type="common">Poplar stem canker fungus</name>
    <name type="synonym">Septoria musiva</name>
    <dbReference type="NCBI Taxonomy" id="692275"/>
    <lineage>
        <taxon>Eukaryota</taxon>
        <taxon>Fungi</taxon>
        <taxon>Dikarya</taxon>
        <taxon>Ascomycota</taxon>
        <taxon>Pezizomycotina</taxon>
        <taxon>Dothideomycetes</taxon>
        <taxon>Dothideomycetidae</taxon>
        <taxon>Mycosphaerellales</taxon>
        <taxon>Mycosphaerellaceae</taxon>
        <taxon>Sphaerulina</taxon>
    </lineage>
</organism>
<reference evidence="4 5" key="1">
    <citation type="journal article" date="2012" name="PLoS Pathog.">
        <title>Diverse lifestyles and strategies of plant pathogenesis encoded in the genomes of eighteen Dothideomycetes fungi.</title>
        <authorList>
            <person name="Ohm R.A."/>
            <person name="Feau N."/>
            <person name="Henrissat B."/>
            <person name="Schoch C.L."/>
            <person name="Horwitz B.A."/>
            <person name="Barry K.W."/>
            <person name="Condon B.J."/>
            <person name="Copeland A.C."/>
            <person name="Dhillon B."/>
            <person name="Glaser F."/>
            <person name="Hesse C.N."/>
            <person name="Kosti I."/>
            <person name="LaButti K."/>
            <person name="Lindquist E.A."/>
            <person name="Lucas S."/>
            <person name="Salamov A.A."/>
            <person name="Bradshaw R.E."/>
            <person name="Ciuffetti L."/>
            <person name="Hamelin R.C."/>
            <person name="Kema G.H.J."/>
            <person name="Lawrence C."/>
            <person name="Scott J.A."/>
            <person name="Spatafora J.W."/>
            <person name="Turgeon B.G."/>
            <person name="de Wit P.J.G.M."/>
            <person name="Zhong S."/>
            <person name="Goodwin S.B."/>
            <person name="Grigoriev I.V."/>
        </authorList>
    </citation>
    <scope>NUCLEOTIDE SEQUENCE [LARGE SCALE GENOMIC DNA]</scope>
    <source>
        <strain evidence="4 5">SO2202</strain>
    </source>
</reference>
<feature type="compositionally biased region" description="Basic and acidic residues" evidence="1">
    <location>
        <begin position="473"/>
        <end position="490"/>
    </location>
</feature>
<feature type="compositionally biased region" description="Basic and acidic residues" evidence="1">
    <location>
        <begin position="341"/>
        <end position="350"/>
    </location>
</feature>
<dbReference type="EMBL" id="KB456262">
    <property type="protein sequence ID" value="EMF14041.1"/>
    <property type="molecule type" value="Genomic_DNA"/>
</dbReference>
<evidence type="ECO:0000256" key="2">
    <source>
        <dbReference type="SAM" id="Phobius"/>
    </source>
</evidence>
<keyword evidence="2" id="KW-1133">Transmembrane helix</keyword>
<feature type="region of interest" description="Disordered" evidence="1">
    <location>
        <begin position="341"/>
        <end position="361"/>
    </location>
</feature>
<feature type="transmembrane region" description="Helical" evidence="2">
    <location>
        <begin position="103"/>
        <end position="125"/>
    </location>
</feature>
<keyword evidence="2" id="KW-0472">Membrane</keyword>
<dbReference type="AlphaFoldDB" id="M3C168"/>
<feature type="compositionally biased region" description="Polar residues" evidence="1">
    <location>
        <begin position="701"/>
        <end position="711"/>
    </location>
</feature>
<feature type="region of interest" description="Disordered" evidence="1">
    <location>
        <begin position="858"/>
        <end position="1006"/>
    </location>
</feature>
<feature type="compositionally biased region" description="Polar residues" evidence="1">
    <location>
        <begin position="1227"/>
        <end position="1237"/>
    </location>
</feature>
<dbReference type="CDD" id="cd00063">
    <property type="entry name" value="FN3"/>
    <property type="match status" value="1"/>
</dbReference>
<feature type="domain" description="Fibronectin type-III" evidence="3">
    <location>
        <begin position="146"/>
        <end position="238"/>
    </location>
</feature>
<dbReference type="PROSITE" id="PS50853">
    <property type="entry name" value="FN3"/>
    <property type="match status" value="1"/>
</dbReference>
<feature type="transmembrane region" description="Helical" evidence="2">
    <location>
        <begin position="7"/>
        <end position="27"/>
    </location>
</feature>
<feature type="compositionally biased region" description="Polar residues" evidence="1">
    <location>
        <begin position="726"/>
        <end position="743"/>
    </location>
</feature>
<dbReference type="InterPro" id="IPR036116">
    <property type="entry name" value="FN3_sf"/>
</dbReference>
<feature type="compositionally biased region" description="Polar residues" evidence="1">
    <location>
        <begin position="1025"/>
        <end position="1041"/>
    </location>
</feature>
<dbReference type="SUPFAM" id="SSF49265">
    <property type="entry name" value="Fibronectin type III"/>
    <property type="match status" value="1"/>
</dbReference>
<dbReference type="PANTHER" id="PTHR23159:SF31">
    <property type="entry name" value="CENTROSOME-ASSOCIATED PROTEIN CEP250 ISOFORM X1"/>
    <property type="match status" value="1"/>
</dbReference>
<feature type="region of interest" description="Disordered" evidence="1">
    <location>
        <begin position="694"/>
        <end position="845"/>
    </location>
</feature>
<dbReference type="RefSeq" id="XP_016762162.1">
    <property type="nucleotide sequence ID" value="XM_016910294.1"/>
</dbReference>
<dbReference type="Proteomes" id="UP000016931">
    <property type="component" value="Unassembled WGS sequence"/>
</dbReference>
<dbReference type="eggNOG" id="ENOG502R2RI">
    <property type="taxonomic scope" value="Eukaryota"/>
</dbReference>
<gene>
    <name evidence="4" type="ORF">SEPMUDRAFT_81900</name>
</gene>
<feature type="region of interest" description="Disordered" evidence="1">
    <location>
        <begin position="1018"/>
        <end position="1250"/>
    </location>
</feature>
<feature type="region of interest" description="Disordered" evidence="1">
    <location>
        <begin position="560"/>
        <end position="610"/>
    </location>
</feature>
<dbReference type="HOGENOM" id="CLU_005801_0_0_1"/>
<feature type="compositionally biased region" description="Low complexity" evidence="1">
    <location>
        <begin position="822"/>
        <end position="832"/>
    </location>
</feature>
<accession>M3C168</accession>
<sequence length="1250" mass="135608">MHLLHLSFFVFIVIVFIFFFIFFVSLPHACSTHVCGADVPTYSFVSGASLVCCLIACRRSHPMAGPRAPQHAAGWLAVAADHIRDSGFGVDVLSSTSSKLWPYMLPFALYFKPLVVLTALTWLIWRAYQVLNKPLDDLAGLLGFDIPSAPEIDLAGVKADGAIVHWSLPEPPLRMNKSTHKFEVMVNGDLIASLSVRESAALITGLQPGCYYVVRISLANNQDFTSKSLPLRFRTKQLASGDFFTTSLDDDSDYDLPQVPIQAVPYRGLHGITFARPDAPPPITRENSGAGGPTRSLKGRRASPSALDLQQLDPPADHVEPPEGAETITRLTERLDEIRRETDEAERQAREEEEEDSRLKEELIKERDELKAEALERDKASRNLKKEVNTLERQNTIAQNDRTKAERLLQQKKQERVKMKEDMARWDRETANMKEEVENIRKEKEEFLRKSEQEKKELRAKQAEQAAALKLLDDEVKEKSTEIKKLERSMKNNSPNTTEQEPNLVQQHQQEMEEQRAWDQHIQQLQHQYAITVQKLETSKRMHAEQAAYLEQLRAKRRQEEAAHLYASPPATQERPLRRGDSNRSRRGQSGVSASDSPRMATFQPTSAAFPPGTAATASIFPGASTFFNINNGMTLQGPSNGMTVSEEERERLTGGALMSPGAGANLIPADLFGEGDKTLTEMILPGLGALPGVPEPASTVPPSSASQNHAASFDPGPASPASVGSGPTSLFASPRASAQNLVGSPEGVERVMDSDRRSIRSTRSNRAISGTGSRFSGMFGIKQRAKTSGGEEGLALSKSNSMPRQDGGLAGIDSETRKRNSSISGSMLSGPSFGGDVAFDTPPLPASSRRSRAFGLFTKSNTDSGGGWPSTFTGFGRRPTSPRPGSTHSNELPRPSFDSSRWGGDGWGPGDVGGGNRSSPLAFGTTWGPNQPPQPRIFGSRHTSRRPSAQYGVSGPPDDITEDEDDDRFDDGRASALGPIGSKPRTKAPTVAEPHDEDVPRLNPAAKDFKSFFSSMKLSKSRGEGSSNAGSAHNTPNLAQGENEEEFSPANSRKSRDTRSITTAESSLAESGRNSPDLIRTSSYTSEAAPSPLLGGSSVASRESFMQKISRKSSSGGFGLPLFQRNKSKLDTHLQTTEDGQPQQLQLQLQLPQPHDGTGSLSASVSSVRDGNKDAAAAAGSGGGTGSTPGRESKEQARGSGRNWSNVLKLGGGKDRRGEKKGGGNESPSLSGMSMTTDEDRDEREKDEV</sequence>
<dbReference type="PANTHER" id="PTHR23159">
    <property type="entry name" value="CENTROSOMAL PROTEIN 2"/>
    <property type="match status" value="1"/>
</dbReference>
<protein>
    <recommendedName>
        <fullName evidence="3">Fibronectin type-III domain-containing protein</fullName>
    </recommendedName>
</protein>
<feature type="compositionally biased region" description="Polar residues" evidence="1">
    <location>
        <begin position="1160"/>
        <end position="1170"/>
    </location>
</feature>
<evidence type="ECO:0000259" key="3">
    <source>
        <dbReference type="PROSITE" id="PS50853"/>
    </source>
</evidence>
<feature type="region of interest" description="Disordered" evidence="1">
    <location>
        <begin position="473"/>
        <end position="519"/>
    </location>
</feature>
<feature type="compositionally biased region" description="Polar residues" evidence="1">
    <location>
        <begin position="1061"/>
        <end position="1089"/>
    </location>
</feature>
<feature type="compositionally biased region" description="Basic and acidic residues" evidence="1">
    <location>
        <begin position="510"/>
        <end position="519"/>
    </location>
</feature>
<feature type="region of interest" description="Disordered" evidence="1">
    <location>
        <begin position="274"/>
        <end position="327"/>
    </location>
</feature>
<feature type="compositionally biased region" description="Basic and acidic residues" evidence="1">
    <location>
        <begin position="1213"/>
        <end position="1224"/>
    </location>
</feature>
<feature type="compositionally biased region" description="Basic and acidic residues" evidence="1">
    <location>
        <begin position="575"/>
        <end position="584"/>
    </location>
</feature>
<dbReference type="OMA" id="LQHENEN"/>
<evidence type="ECO:0000313" key="4">
    <source>
        <dbReference type="EMBL" id="EMF14041.1"/>
    </source>
</evidence>
<keyword evidence="5" id="KW-1185">Reference proteome</keyword>
<keyword evidence="2" id="KW-0812">Transmembrane</keyword>
<dbReference type="OrthoDB" id="5572782at2759"/>
<feature type="compositionally biased region" description="Basic and acidic residues" evidence="1">
    <location>
        <begin position="748"/>
        <end position="759"/>
    </location>
</feature>
<evidence type="ECO:0000256" key="1">
    <source>
        <dbReference type="SAM" id="MobiDB-lite"/>
    </source>
</evidence>
<feature type="compositionally biased region" description="Gly residues" evidence="1">
    <location>
        <begin position="904"/>
        <end position="917"/>
    </location>
</feature>
<feature type="compositionally biased region" description="Acidic residues" evidence="1">
    <location>
        <begin position="960"/>
        <end position="970"/>
    </location>
</feature>
<dbReference type="InterPro" id="IPR003961">
    <property type="entry name" value="FN3_dom"/>
</dbReference>
<feature type="compositionally biased region" description="Low complexity" evidence="1">
    <location>
        <begin position="1142"/>
        <end position="1155"/>
    </location>
</feature>
<name>M3C168_SPHMS</name>
<dbReference type="STRING" id="692275.M3C168"/>
<feature type="transmembrane region" description="Helical" evidence="2">
    <location>
        <begin position="39"/>
        <end position="57"/>
    </location>
</feature>